<comment type="caution">
    <text evidence="4">The sequence shown here is derived from an EMBL/GenBank/DDBJ whole genome shotgun (WGS) entry which is preliminary data.</text>
</comment>
<feature type="compositionally biased region" description="Basic residues" evidence="2">
    <location>
        <begin position="97"/>
        <end position="121"/>
    </location>
</feature>
<organism evidence="4 5">
    <name type="scientific">Actinomadura nitritigenes</name>
    <dbReference type="NCBI Taxonomy" id="134602"/>
    <lineage>
        <taxon>Bacteria</taxon>
        <taxon>Bacillati</taxon>
        <taxon>Actinomycetota</taxon>
        <taxon>Actinomycetes</taxon>
        <taxon>Streptosporangiales</taxon>
        <taxon>Thermomonosporaceae</taxon>
        <taxon>Actinomadura</taxon>
    </lineage>
</organism>
<reference evidence="4 5" key="1">
    <citation type="submission" date="2021-03" db="EMBL/GenBank/DDBJ databases">
        <authorList>
            <person name="Kanchanasin P."/>
            <person name="Saeng-In P."/>
            <person name="Phongsopitanun W."/>
            <person name="Yuki M."/>
            <person name="Kudo T."/>
            <person name="Ohkuma M."/>
            <person name="Tanasupawat S."/>
        </authorList>
    </citation>
    <scope>NUCLEOTIDE SEQUENCE [LARGE SCALE GENOMIC DNA]</scope>
    <source>
        <strain evidence="4 5">L46</strain>
    </source>
</reference>
<evidence type="ECO:0000256" key="2">
    <source>
        <dbReference type="SAM" id="MobiDB-lite"/>
    </source>
</evidence>
<evidence type="ECO:0000313" key="4">
    <source>
        <dbReference type="EMBL" id="MBO2436135.1"/>
    </source>
</evidence>
<feature type="compositionally biased region" description="Basic residues" evidence="2">
    <location>
        <begin position="273"/>
        <end position="289"/>
    </location>
</feature>
<keyword evidence="1" id="KW-0456">Lyase</keyword>
<dbReference type="Proteomes" id="UP000666915">
    <property type="component" value="Unassembled WGS sequence"/>
</dbReference>
<evidence type="ECO:0000259" key="3">
    <source>
        <dbReference type="Pfam" id="PF04909"/>
    </source>
</evidence>
<name>A0ABS3QQ88_9ACTN</name>
<feature type="compositionally biased region" description="Basic residues" evidence="2">
    <location>
        <begin position="155"/>
        <end position="168"/>
    </location>
</feature>
<dbReference type="PANTHER" id="PTHR21240">
    <property type="entry name" value="2-AMINO-3-CARBOXYLMUCONATE-6-SEMIALDEHYDE DECARBOXYLASE"/>
    <property type="match status" value="1"/>
</dbReference>
<feature type="compositionally biased region" description="Basic and acidic residues" evidence="2">
    <location>
        <begin position="211"/>
        <end position="228"/>
    </location>
</feature>
<feature type="region of interest" description="Disordered" evidence="2">
    <location>
        <begin position="1"/>
        <end position="72"/>
    </location>
</feature>
<proteinExistence type="predicted"/>
<feature type="region of interest" description="Disordered" evidence="2">
    <location>
        <begin position="325"/>
        <end position="349"/>
    </location>
</feature>
<sequence length="640" mass="71000">MGGSGDITGEPQLNDRDGKYVHGHRGRRPVRSPRRRRRDRRRRAPAPPPRPGPRGPLARPHRRRARPAPAASGLVAGRLPDLARAVAAARLRCRAHRLDRPRRRRGADRGRRGDRRHAGRRPLRELHRLVESRRRRGAEVGDVPSGRAAPDTRTRIPRRNGARRRREWNRRDGGAVLRGPAPRPVPRRRVVQRTGAHPPPRPARPGRRRPGRADRRDRRARPRLDGRVGRPRRAARRVAAAQPVRPGRPPRRRPPARQRGRRASRPLRPEARHRPRRGRGAHRHGHPRVRGQAEEARHPDLHALLPRHAHLAVLAAGAAHRAARAAGRDRLAPAAARPPPARVRDVTEPRSDSAVPAFWQALGLPGIIDAHVHFMPPRLMSAVWAYFDDAGPLIGTEWPIRYRDSEEERLAFLRGLGVRAFTALVYPHRPGMAESLNEWGAEFAARVPECLQTATFFPEPGAAAYVRRALESGARVFKVHLQVGGFDPRDKELDEAWGILADAGVPALVHAGSGPVANGFTGPEPFAGVLARHPRLTAIIAHLGAPEFGGFFDLAGRYGGVHLDTTMTFTRFAGGLGSFPEALLPRLRDLGLEGRILLGTDFPNIPYAYAHQLESLAALGLGDDWLRAVCWDAAAELFDL</sequence>
<dbReference type="InterPro" id="IPR032465">
    <property type="entry name" value="ACMSD"/>
</dbReference>
<dbReference type="Pfam" id="PF04909">
    <property type="entry name" value="Amidohydro_2"/>
    <property type="match status" value="1"/>
</dbReference>
<feature type="region of interest" description="Disordered" evidence="2">
    <location>
        <begin position="97"/>
        <end position="295"/>
    </location>
</feature>
<accession>A0ABS3QQ88</accession>
<protein>
    <submittedName>
        <fullName evidence="4">Amidohydrolase</fullName>
    </submittedName>
</protein>
<dbReference type="Gene3D" id="3.20.20.140">
    <property type="entry name" value="Metal-dependent hydrolases"/>
    <property type="match status" value="1"/>
</dbReference>
<feature type="compositionally biased region" description="Pro residues" evidence="2">
    <location>
        <begin position="45"/>
        <end position="54"/>
    </location>
</feature>
<gene>
    <name evidence="4" type="ORF">J4557_01250</name>
</gene>
<feature type="compositionally biased region" description="Basic and acidic residues" evidence="2">
    <location>
        <begin position="122"/>
        <end position="132"/>
    </location>
</feature>
<feature type="domain" description="Amidohydrolase-related" evidence="3">
    <location>
        <begin position="368"/>
        <end position="640"/>
    </location>
</feature>
<feature type="compositionally biased region" description="Basic residues" evidence="2">
    <location>
        <begin position="21"/>
        <end position="44"/>
    </location>
</feature>
<keyword evidence="5" id="KW-1185">Reference proteome</keyword>
<evidence type="ECO:0000313" key="5">
    <source>
        <dbReference type="Proteomes" id="UP000666915"/>
    </source>
</evidence>
<dbReference type="CDD" id="cd01292">
    <property type="entry name" value="metallo-dependent_hydrolases"/>
    <property type="match status" value="1"/>
</dbReference>
<feature type="compositionally biased region" description="Basic residues" evidence="2">
    <location>
        <begin position="248"/>
        <end position="266"/>
    </location>
</feature>
<dbReference type="PANTHER" id="PTHR21240:SF28">
    <property type="entry name" value="ISO-OROTATE DECARBOXYLASE (EUROFUNG)"/>
    <property type="match status" value="1"/>
</dbReference>
<dbReference type="InterPro" id="IPR032466">
    <property type="entry name" value="Metal_Hydrolase"/>
</dbReference>
<dbReference type="EMBL" id="JAGEOK010000001">
    <property type="protein sequence ID" value="MBO2436135.1"/>
    <property type="molecule type" value="Genomic_DNA"/>
</dbReference>
<evidence type="ECO:0000256" key="1">
    <source>
        <dbReference type="ARBA" id="ARBA00023239"/>
    </source>
</evidence>
<dbReference type="SUPFAM" id="SSF51556">
    <property type="entry name" value="Metallo-dependent hydrolases"/>
    <property type="match status" value="1"/>
</dbReference>
<dbReference type="InterPro" id="IPR006680">
    <property type="entry name" value="Amidohydro-rel"/>
</dbReference>